<feature type="domain" description="GAG-pre-integrase" evidence="2">
    <location>
        <begin position="167"/>
        <end position="239"/>
    </location>
</feature>
<name>A0A699K162_TANCI</name>
<proteinExistence type="predicted"/>
<evidence type="ECO:0000256" key="1">
    <source>
        <dbReference type="SAM" id="MobiDB-lite"/>
    </source>
</evidence>
<gene>
    <name evidence="3" type="ORF">Tci_641036</name>
</gene>
<dbReference type="Pfam" id="PF13976">
    <property type="entry name" value="gag_pre-integrs"/>
    <property type="match status" value="1"/>
</dbReference>
<evidence type="ECO:0000313" key="3">
    <source>
        <dbReference type="EMBL" id="GFA69064.1"/>
    </source>
</evidence>
<protein>
    <recommendedName>
        <fullName evidence="2">GAG-pre-integrase domain-containing protein</fullName>
    </recommendedName>
</protein>
<organism evidence="3">
    <name type="scientific">Tanacetum cinerariifolium</name>
    <name type="common">Dalmatian daisy</name>
    <name type="synonym">Chrysanthemum cinerariifolium</name>
    <dbReference type="NCBI Taxonomy" id="118510"/>
    <lineage>
        <taxon>Eukaryota</taxon>
        <taxon>Viridiplantae</taxon>
        <taxon>Streptophyta</taxon>
        <taxon>Embryophyta</taxon>
        <taxon>Tracheophyta</taxon>
        <taxon>Spermatophyta</taxon>
        <taxon>Magnoliopsida</taxon>
        <taxon>eudicotyledons</taxon>
        <taxon>Gunneridae</taxon>
        <taxon>Pentapetalae</taxon>
        <taxon>asterids</taxon>
        <taxon>campanulids</taxon>
        <taxon>Asterales</taxon>
        <taxon>Asteraceae</taxon>
        <taxon>Asteroideae</taxon>
        <taxon>Anthemideae</taxon>
        <taxon>Anthemidinae</taxon>
        <taxon>Tanacetum</taxon>
    </lineage>
</organism>
<dbReference type="AlphaFoldDB" id="A0A699K162"/>
<comment type="caution">
    <text evidence="3">The sequence shown here is derived from an EMBL/GenBank/DDBJ whole genome shotgun (WGS) entry which is preliminary data.</text>
</comment>
<evidence type="ECO:0000259" key="2">
    <source>
        <dbReference type="Pfam" id="PF13976"/>
    </source>
</evidence>
<reference evidence="3" key="1">
    <citation type="journal article" date="2019" name="Sci. Rep.">
        <title>Draft genome of Tanacetum cinerariifolium, the natural source of mosquito coil.</title>
        <authorList>
            <person name="Yamashiro T."/>
            <person name="Shiraishi A."/>
            <person name="Satake H."/>
            <person name="Nakayama K."/>
        </authorList>
    </citation>
    <scope>NUCLEOTIDE SEQUENCE</scope>
</reference>
<dbReference type="EMBL" id="BKCJ010469596">
    <property type="protein sequence ID" value="GFA69064.1"/>
    <property type="molecule type" value="Genomic_DNA"/>
</dbReference>
<sequence>MAVTPMNNNKKIRFTEYIPSSGNILIKTTSSTNIVSNTHVLSSTGVNLLTSASGSQPQGNTKKDRIQQTQSRAKKNKLEDHPRNVRPSLHNKKSVVNTKSISSIPNYKLNVNSDLKCATCTVKFRNDHVAKIMGYGDYKIGNVTISRVYFVEGLDGVDLLTESRGNNLYTLSLGDLMASSPIYLLSKASKTKSWLWHQRLSHLNFGATNHLAKQGLVQGLPKLKFEKDHLLSACAMGKSKNKSHKPKSEYTNQEKLYLLHMDLYGPMRVQASMERSISFSLSMITLDSHGLND</sequence>
<feature type="compositionally biased region" description="Polar residues" evidence="1">
    <location>
        <begin position="50"/>
        <end position="60"/>
    </location>
</feature>
<dbReference type="InterPro" id="IPR025724">
    <property type="entry name" value="GAG-pre-integrase_dom"/>
</dbReference>
<feature type="region of interest" description="Disordered" evidence="1">
    <location>
        <begin position="50"/>
        <end position="90"/>
    </location>
</feature>
<accession>A0A699K162</accession>